<gene>
    <name evidence="1" type="ORF">FC871_01755</name>
</gene>
<dbReference type="AlphaFoldDB" id="A0A846IZP1"/>
<comment type="caution">
    <text evidence="1">The sequence shown here is derived from an EMBL/GenBank/DDBJ whole genome shotgun (WGS) entry which is preliminary data.</text>
</comment>
<accession>A0A846IZP1</accession>
<organism evidence="1 2">
    <name type="scientific">Clostridium botulinum</name>
    <dbReference type="NCBI Taxonomy" id="1491"/>
    <lineage>
        <taxon>Bacteria</taxon>
        <taxon>Bacillati</taxon>
        <taxon>Bacillota</taxon>
        <taxon>Clostridia</taxon>
        <taxon>Eubacteriales</taxon>
        <taxon>Clostridiaceae</taxon>
        <taxon>Clostridium</taxon>
    </lineage>
</organism>
<reference evidence="1 2" key="1">
    <citation type="submission" date="2019-04" db="EMBL/GenBank/DDBJ databases">
        <title>Genome sequencing of Clostridium botulinum Groups I-IV and Clostridium butyricum.</title>
        <authorList>
            <person name="Brunt J."/>
            <person name="Van Vliet A.H.M."/>
            <person name="Stringer S.C."/>
            <person name="Carter A.T."/>
            <person name="Peck M.W."/>
        </authorList>
    </citation>
    <scope>NUCLEOTIDE SEQUENCE [LARGE SCALE GENOMIC DNA]</scope>
    <source>
        <strain evidence="1 2">Colworth BL30</strain>
    </source>
</reference>
<name>A0A846IZP1_CLOBO</name>
<dbReference type="EMBL" id="SWQE01000001">
    <property type="protein sequence ID" value="NFJ07236.1"/>
    <property type="molecule type" value="Genomic_DNA"/>
</dbReference>
<evidence type="ECO:0000313" key="2">
    <source>
        <dbReference type="Proteomes" id="UP000480039"/>
    </source>
</evidence>
<proteinExistence type="predicted"/>
<protein>
    <submittedName>
        <fullName evidence="1">WYL domain-containing protein</fullName>
    </submittedName>
</protein>
<sequence>MESKIRYLLGFGEKIKVLSPLFYQQRVKEHLKNTLIKNYENSDI</sequence>
<dbReference type="Proteomes" id="UP000480039">
    <property type="component" value="Unassembled WGS sequence"/>
</dbReference>
<evidence type="ECO:0000313" key="1">
    <source>
        <dbReference type="EMBL" id="NFJ07236.1"/>
    </source>
</evidence>